<proteinExistence type="predicted"/>
<keyword evidence="4" id="KW-1185">Reference proteome</keyword>
<feature type="transmembrane region" description="Helical" evidence="2">
    <location>
        <begin position="41"/>
        <end position="59"/>
    </location>
</feature>
<accession>A0A7W9LIR9</accession>
<reference evidence="3 4" key="1">
    <citation type="submission" date="2020-08" db="EMBL/GenBank/DDBJ databases">
        <title>Sequencing the genomes of 1000 actinobacteria strains.</title>
        <authorList>
            <person name="Klenk H.-P."/>
        </authorList>
    </citation>
    <scope>NUCLEOTIDE SEQUENCE [LARGE SCALE GENOMIC DNA]</scope>
    <source>
        <strain evidence="3 4">DSM 45507</strain>
    </source>
</reference>
<feature type="region of interest" description="Disordered" evidence="1">
    <location>
        <begin position="70"/>
        <end position="107"/>
    </location>
</feature>
<dbReference type="EMBL" id="JACHMB010000001">
    <property type="protein sequence ID" value="MBB5785351.1"/>
    <property type="molecule type" value="Genomic_DNA"/>
</dbReference>
<keyword evidence="2" id="KW-0812">Transmembrane</keyword>
<evidence type="ECO:0000256" key="2">
    <source>
        <dbReference type="SAM" id="Phobius"/>
    </source>
</evidence>
<evidence type="ECO:0000256" key="1">
    <source>
        <dbReference type="SAM" id="MobiDB-lite"/>
    </source>
</evidence>
<feature type="compositionally biased region" description="Polar residues" evidence="1">
    <location>
        <begin position="70"/>
        <end position="83"/>
    </location>
</feature>
<keyword evidence="2" id="KW-1133">Transmembrane helix</keyword>
<organism evidence="3 4">
    <name type="scientific">Nonomuraea jabiensis</name>
    <dbReference type="NCBI Taxonomy" id="882448"/>
    <lineage>
        <taxon>Bacteria</taxon>
        <taxon>Bacillati</taxon>
        <taxon>Actinomycetota</taxon>
        <taxon>Actinomycetes</taxon>
        <taxon>Streptosporangiales</taxon>
        <taxon>Streptosporangiaceae</taxon>
        <taxon>Nonomuraea</taxon>
    </lineage>
</organism>
<gene>
    <name evidence="3" type="ORF">HD596_012107</name>
</gene>
<evidence type="ECO:0000313" key="4">
    <source>
        <dbReference type="Proteomes" id="UP000579153"/>
    </source>
</evidence>
<sequence length="248" mass="27102">MPMLEDQLRQIMAEETARLHAAPDLVDRVVRSSRRKKTRGRIATVATSLAVAAAVPLYLTAAPGAVQTSVVTETPDPSASQTLGPPAIDDTPAPPSEPPSLGDLGDGKALKHVRVGYLPDGLRWSQWSYDFGDRYTTSWNYDGDKNGFYCVQIYVYEGQAVQEVDDRVQAHRDEGEGKEVTVGDRTGYAVVEGVGEDGMKGTPTLFLNMGEQRRAEIMFSPVYVKRFPDAKAVDRELIKIAEGLTADD</sequence>
<comment type="caution">
    <text evidence="3">The sequence shown here is derived from an EMBL/GenBank/DDBJ whole genome shotgun (WGS) entry which is preliminary data.</text>
</comment>
<dbReference type="Proteomes" id="UP000579153">
    <property type="component" value="Unassembled WGS sequence"/>
</dbReference>
<name>A0A7W9LIR9_9ACTN</name>
<keyword evidence="2" id="KW-0472">Membrane</keyword>
<dbReference type="AlphaFoldDB" id="A0A7W9LIR9"/>
<protein>
    <submittedName>
        <fullName evidence="3">Uncharacterized protein</fullName>
    </submittedName>
</protein>
<evidence type="ECO:0000313" key="3">
    <source>
        <dbReference type="EMBL" id="MBB5785351.1"/>
    </source>
</evidence>
<dbReference type="RefSeq" id="WP_185078136.1">
    <property type="nucleotide sequence ID" value="NZ_JACHMB010000001.1"/>
</dbReference>